<reference evidence="1 2" key="1">
    <citation type="submission" date="2016-10" db="EMBL/GenBank/DDBJ databases">
        <authorList>
            <person name="de Groot N.N."/>
        </authorList>
    </citation>
    <scope>NUCLEOTIDE SEQUENCE [LARGE SCALE GENOMIC DNA]</scope>
    <source>
        <strain evidence="1 2">CGMCC 1.11156</strain>
    </source>
</reference>
<dbReference type="EMBL" id="FOQG01000006">
    <property type="protein sequence ID" value="SFI23681.1"/>
    <property type="molecule type" value="Genomic_DNA"/>
</dbReference>
<organism evidence="1 2">
    <name type="scientific">Nocardioides psychrotolerans</name>
    <dbReference type="NCBI Taxonomy" id="1005945"/>
    <lineage>
        <taxon>Bacteria</taxon>
        <taxon>Bacillati</taxon>
        <taxon>Actinomycetota</taxon>
        <taxon>Actinomycetes</taxon>
        <taxon>Propionibacteriales</taxon>
        <taxon>Nocardioidaceae</taxon>
        <taxon>Nocardioides</taxon>
    </lineage>
</organism>
<name>A0A1I3GKG2_9ACTN</name>
<keyword evidence="2" id="KW-1185">Reference proteome</keyword>
<dbReference type="InterPro" id="IPR023393">
    <property type="entry name" value="START-like_dom_sf"/>
</dbReference>
<evidence type="ECO:0000313" key="1">
    <source>
        <dbReference type="EMBL" id="SFI23681.1"/>
    </source>
</evidence>
<dbReference type="CDD" id="cd07812">
    <property type="entry name" value="SRPBCC"/>
    <property type="match status" value="1"/>
</dbReference>
<accession>A0A1I3GKG2</accession>
<dbReference type="Proteomes" id="UP000198649">
    <property type="component" value="Unassembled WGS sequence"/>
</dbReference>
<dbReference type="RefSeq" id="WP_091112463.1">
    <property type="nucleotide sequence ID" value="NZ_BKAF01000021.1"/>
</dbReference>
<dbReference type="OrthoDB" id="3574148at2"/>
<sequence>MATFSAATTAEALVPYDRQKIWDVLVDPDLVARFTPFVKKIVEDGDHWRWSMSGLEVLGIGFAPVFSERMILTDLERIEFKHDPAQGQKERAGVNGWYALSEADGGTRLETSLDICASLPLPRLSSPAVTSAMKGVMATMGDRFSKNLLDHLSKQPKK</sequence>
<protein>
    <submittedName>
        <fullName evidence="1">Carbon monoxide dehydrogenase subunit G</fullName>
    </submittedName>
</protein>
<dbReference type="STRING" id="1005945.SAMN05216561_106164"/>
<proteinExistence type="predicted"/>
<dbReference type="Gene3D" id="3.30.530.20">
    <property type="match status" value="1"/>
</dbReference>
<dbReference type="AlphaFoldDB" id="A0A1I3GKG2"/>
<dbReference type="SUPFAM" id="SSF55961">
    <property type="entry name" value="Bet v1-like"/>
    <property type="match status" value="1"/>
</dbReference>
<evidence type="ECO:0000313" key="2">
    <source>
        <dbReference type="Proteomes" id="UP000198649"/>
    </source>
</evidence>
<gene>
    <name evidence="1" type="ORF">SAMN05216561_106164</name>
</gene>